<reference evidence="6" key="1">
    <citation type="submission" date="2022-03" db="EMBL/GenBank/DDBJ databases">
        <authorList>
            <person name="Alioto T."/>
            <person name="Alioto T."/>
            <person name="Gomez Garrido J."/>
        </authorList>
    </citation>
    <scope>NUCLEOTIDE SEQUENCE</scope>
</reference>
<dbReference type="Gene3D" id="1.10.150.20">
    <property type="entry name" value="5' to 3' exonuclease, C-terminal subdomain"/>
    <property type="match status" value="1"/>
</dbReference>
<dbReference type="PIRSF" id="PIRSF036603">
    <property type="entry name" value="DPol_eta"/>
    <property type="match status" value="1"/>
</dbReference>
<dbReference type="EMBL" id="OW240916">
    <property type="protein sequence ID" value="CAH2296655.1"/>
    <property type="molecule type" value="Genomic_DNA"/>
</dbReference>
<sequence>MEEEDEDSTDWQSGDWGPASLSGPSTQPQLPRNSGTSCKAGSRVIIHIDMDCFYAQVEMIRNPHLKTKPLGVQQKNIVVTCNYEARSLGVHKLMLVREAKDKCPQLVLVSGEDLTHYREMSYKATELLEEFSTRVERLGFDENFIDVTELVDKKLHKLQQNDSNLEVSVSGHVYNNQPVNLEDVTHLRLAAGSHIAADMRAALFARLSLTGCAGVASNKLFSKLVSGTFKPNQQTVLLPESSIHLMNSLGHVMKVPGIGYRTAQRLESLNLSNICDLQNCHLSILEKAFGRSAALKMQMLSKGEDESPVTPSGPPQSLSDEDSFKKCSTVLEVKEKMNELLNNLLNRLSKDGRSPHTLRLTIRQFHPINKWFNRESRQCTIPNHVIQNMGTENKDVTSPLMELLMKLFEKMIDVKMPFHLTLINVCFANLKASNTSRNAIGFYLTQKAQPKDSQSRKETDVAMDGLKSNSGVEQITHTVCHLTKEKPFSPSLPEDIDMDVFSQLPEEIRNEILLSPSTSGAHKGIQTCQSPKTSKGILHFFNKAKGGNPSTCNGMDVDKSDHSKSSYISSEAFKCSDYSTGESLGDIIPLSNAGTCTTSSYLQNKETNTDAGANVDNNESDVKQSAILVPKSFDQNVFSELPADLQKELLSEWKQQNHTSKIPVKKQHEKAKAKKTQTSKQPNSLLKYFKPNH</sequence>
<evidence type="ECO:0000256" key="3">
    <source>
        <dbReference type="ARBA" id="ARBA00022679"/>
    </source>
</evidence>
<dbReference type="FunFam" id="3.40.1170.60:FF:000006">
    <property type="entry name" value="DNA polymerase iota"/>
    <property type="match status" value="1"/>
</dbReference>
<dbReference type="Gene3D" id="3.30.1490.100">
    <property type="entry name" value="DNA polymerase, Y-family, little finger domain"/>
    <property type="match status" value="1"/>
</dbReference>
<comment type="similarity">
    <text evidence="1">Belongs to the DNA polymerase type-Y family.</text>
</comment>
<dbReference type="GO" id="GO:0006281">
    <property type="term" value="P:DNA repair"/>
    <property type="evidence" value="ECO:0007669"/>
    <property type="project" value="InterPro"/>
</dbReference>
<dbReference type="Gene3D" id="6.10.250.1630">
    <property type="match status" value="2"/>
</dbReference>
<feature type="domain" description="UmuC" evidence="5">
    <location>
        <begin position="45"/>
        <end position="259"/>
    </location>
</feature>
<dbReference type="InterPro" id="IPR001126">
    <property type="entry name" value="UmuC"/>
</dbReference>
<dbReference type="InterPro" id="IPR043502">
    <property type="entry name" value="DNA/RNA_pol_sf"/>
</dbReference>
<evidence type="ECO:0000313" key="6">
    <source>
        <dbReference type="EMBL" id="CAH2296655.1"/>
    </source>
</evidence>
<proteinExistence type="inferred from homology"/>
<dbReference type="GO" id="GO:0019985">
    <property type="term" value="P:translesion synthesis"/>
    <property type="evidence" value="ECO:0007669"/>
    <property type="project" value="TreeGrafter"/>
</dbReference>
<dbReference type="Pfam" id="PF14377">
    <property type="entry name" value="UBM"/>
    <property type="match status" value="2"/>
</dbReference>
<keyword evidence="7" id="KW-1185">Reference proteome</keyword>
<dbReference type="Proteomes" id="UP001295444">
    <property type="component" value="Chromosome 05"/>
</dbReference>
<evidence type="ECO:0000313" key="7">
    <source>
        <dbReference type="Proteomes" id="UP001295444"/>
    </source>
</evidence>
<dbReference type="FunFam" id="3.30.1490.100:FF:000003">
    <property type="entry name" value="Polymerase (DNA directed) iota"/>
    <property type="match status" value="1"/>
</dbReference>
<dbReference type="AlphaFoldDB" id="A0AAD1SBJ0"/>
<organism evidence="6 7">
    <name type="scientific">Pelobates cultripes</name>
    <name type="common">Western spadefoot toad</name>
    <dbReference type="NCBI Taxonomy" id="61616"/>
    <lineage>
        <taxon>Eukaryota</taxon>
        <taxon>Metazoa</taxon>
        <taxon>Chordata</taxon>
        <taxon>Craniata</taxon>
        <taxon>Vertebrata</taxon>
        <taxon>Euteleostomi</taxon>
        <taxon>Amphibia</taxon>
        <taxon>Batrachia</taxon>
        <taxon>Anura</taxon>
        <taxon>Pelobatoidea</taxon>
        <taxon>Pelobatidae</taxon>
        <taxon>Pelobates</taxon>
    </lineage>
</organism>
<dbReference type="Gene3D" id="3.40.1170.60">
    <property type="match status" value="1"/>
</dbReference>
<dbReference type="Pfam" id="PF00817">
    <property type="entry name" value="IMS"/>
    <property type="match status" value="1"/>
</dbReference>
<protein>
    <submittedName>
        <fullName evidence="6">DNA polymerase iota isoform X1</fullName>
    </submittedName>
</protein>
<feature type="compositionally biased region" description="Basic residues" evidence="4">
    <location>
        <begin position="663"/>
        <end position="677"/>
    </location>
</feature>
<dbReference type="Pfam" id="PF21999">
    <property type="entry name" value="IMS_HHH_1"/>
    <property type="match status" value="1"/>
</dbReference>
<keyword evidence="2" id="KW-0237">DNA synthesis</keyword>
<feature type="compositionally biased region" description="Polar residues" evidence="4">
    <location>
        <begin position="22"/>
        <end position="38"/>
    </location>
</feature>
<accession>A0AAD1SBJ0</accession>
<dbReference type="PANTHER" id="PTHR46404">
    <property type="entry name" value="DNA POLYMERASE IOTA"/>
    <property type="match status" value="1"/>
</dbReference>
<evidence type="ECO:0000256" key="4">
    <source>
        <dbReference type="SAM" id="MobiDB-lite"/>
    </source>
</evidence>
<dbReference type="Pfam" id="PF11799">
    <property type="entry name" value="IMS_C"/>
    <property type="match status" value="1"/>
</dbReference>
<dbReference type="SUPFAM" id="SSF56672">
    <property type="entry name" value="DNA/RNA polymerases"/>
    <property type="match status" value="1"/>
</dbReference>
<dbReference type="PANTHER" id="PTHR46404:SF1">
    <property type="entry name" value="DNA POLYMERASE IOTA"/>
    <property type="match status" value="1"/>
</dbReference>
<evidence type="ECO:0000259" key="5">
    <source>
        <dbReference type="PROSITE" id="PS50173"/>
    </source>
</evidence>
<dbReference type="GO" id="GO:0003684">
    <property type="term" value="F:damaged DNA binding"/>
    <property type="evidence" value="ECO:0007669"/>
    <property type="project" value="InterPro"/>
</dbReference>
<dbReference type="InterPro" id="IPR025527">
    <property type="entry name" value="HUWE1/Rev1_UBM"/>
</dbReference>
<feature type="region of interest" description="Disordered" evidence="4">
    <location>
        <begin position="1"/>
        <end position="38"/>
    </location>
</feature>
<dbReference type="Gene3D" id="3.30.70.270">
    <property type="match status" value="1"/>
</dbReference>
<dbReference type="PROSITE" id="PS50173">
    <property type="entry name" value="UMUC"/>
    <property type="match status" value="1"/>
</dbReference>
<evidence type="ECO:0000256" key="1">
    <source>
        <dbReference type="ARBA" id="ARBA00010945"/>
    </source>
</evidence>
<gene>
    <name evidence="6" type="ORF">PECUL_23A004452</name>
</gene>
<keyword evidence="3" id="KW-0808">Transferase</keyword>
<dbReference type="GO" id="GO:0003887">
    <property type="term" value="F:DNA-directed DNA polymerase activity"/>
    <property type="evidence" value="ECO:0007669"/>
    <property type="project" value="InterPro"/>
</dbReference>
<dbReference type="InterPro" id="IPR036775">
    <property type="entry name" value="DNA_pol_Y-fam_lit_finger_sf"/>
</dbReference>
<feature type="region of interest" description="Disordered" evidence="4">
    <location>
        <begin position="655"/>
        <end position="693"/>
    </location>
</feature>
<dbReference type="InterPro" id="IPR017961">
    <property type="entry name" value="DNA_pol_Y-fam_little_finger"/>
</dbReference>
<dbReference type="SUPFAM" id="SSF100879">
    <property type="entry name" value="Lesion bypass DNA polymerase (Y-family), little finger domain"/>
    <property type="match status" value="1"/>
</dbReference>
<dbReference type="FunFam" id="3.30.70.270:FF:000013">
    <property type="entry name" value="Polymerase (DNA directed) iota"/>
    <property type="match status" value="1"/>
</dbReference>
<dbReference type="InterPro" id="IPR053848">
    <property type="entry name" value="IMS_HHH_1"/>
</dbReference>
<feature type="region of interest" description="Disordered" evidence="4">
    <location>
        <begin position="301"/>
        <end position="322"/>
    </location>
</feature>
<dbReference type="InterPro" id="IPR043128">
    <property type="entry name" value="Rev_trsase/Diguanyl_cyclase"/>
</dbReference>
<evidence type="ECO:0000256" key="2">
    <source>
        <dbReference type="ARBA" id="ARBA00022634"/>
    </source>
</evidence>
<name>A0AAD1SBJ0_PELCU</name>